<evidence type="ECO:0000256" key="2">
    <source>
        <dbReference type="ARBA" id="ARBA00023125"/>
    </source>
</evidence>
<evidence type="ECO:0000259" key="4">
    <source>
        <dbReference type="PROSITE" id="PS50995"/>
    </source>
</evidence>
<dbReference type="PANTHER" id="PTHR42756:SF1">
    <property type="entry name" value="TRANSCRIPTIONAL REPRESSOR OF EMRAB OPERON"/>
    <property type="match status" value="1"/>
</dbReference>
<dbReference type="InterPro" id="IPR036390">
    <property type="entry name" value="WH_DNA-bd_sf"/>
</dbReference>
<keyword evidence="3" id="KW-0804">Transcription</keyword>
<reference evidence="5" key="2">
    <citation type="journal article" date="2021" name="PeerJ">
        <title>Extensive microbial diversity within the chicken gut microbiome revealed by metagenomics and culture.</title>
        <authorList>
            <person name="Gilroy R."/>
            <person name="Ravi A."/>
            <person name="Getino M."/>
            <person name="Pursley I."/>
            <person name="Horton D.L."/>
            <person name="Alikhan N.F."/>
            <person name="Baker D."/>
            <person name="Gharbi K."/>
            <person name="Hall N."/>
            <person name="Watson M."/>
            <person name="Adriaenssens E.M."/>
            <person name="Foster-Nyarko E."/>
            <person name="Jarju S."/>
            <person name="Secka A."/>
            <person name="Antonio M."/>
            <person name="Oren A."/>
            <person name="Chaudhuri R.R."/>
            <person name="La Ragione R."/>
            <person name="Hildebrand F."/>
            <person name="Pallen M.J."/>
        </authorList>
    </citation>
    <scope>NUCLEOTIDE SEQUENCE</scope>
    <source>
        <strain evidence="5">ChiW13-3771</strain>
    </source>
</reference>
<dbReference type="PROSITE" id="PS50995">
    <property type="entry name" value="HTH_MARR_2"/>
    <property type="match status" value="1"/>
</dbReference>
<evidence type="ECO:0000313" key="5">
    <source>
        <dbReference type="EMBL" id="HIR88116.1"/>
    </source>
</evidence>
<proteinExistence type="predicted"/>
<feature type="domain" description="HTH marR-type" evidence="4">
    <location>
        <begin position="1"/>
        <end position="135"/>
    </location>
</feature>
<comment type="caution">
    <text evidence="5">The sequence shown here is derived from an EMBL/GenBank/DDBJ whole genome shotgun (WGS) entry which is preliminary data.</text>
</comment>
<evidence type="ECO:0000256" key="1">
    <source>
        <dbReference type="ARBA" id="ARBA00023015"/>
    </source>
</evidence>
<accession>A0A9D1ED16</accession>
<name>A0A9D1ED16_9FIRM</name>
<keyword evidence="2" id="KW-0238">DNA-binding</keyword>
<protein>
    <submittedName>
        <fullName evidence="5">MarR family transcriptional regulator</fullName>
    </submittedName>
</protein>
<sequence length="149" mass="17077">MSDYNVTQKFIFMIHRYKKVMEKELAETGIHRGQHYLLMYLAHHSDASQTEIANCLKVSTATIAVATKRLEKGGYINKVVDGNDNRFNKVMITEKGASVVKQSEQIVKSLTEEMYDGFSEEELMQLGDFLDRIYENLGKIMEEKTGETL</sequence>
<keyword evidence="1" id="KW-0805">Transcription regulation</keyword>
<dbReference type="PRINTS" id="PR00598">
    <property type="entry name" value="HTHMARR"/>
</dbReference>
<dbReference type="SMART" id="SM00347">
    <property type="entry name" value="HTH_MARR"/>
    <property type="match status" value="1"/>
</dbReference>
<evidence type="ECO:0000313" key="6">
    <source>
        <dbReference type="Proteomes" id="UP000824201"/>
    </source>
</evidence>
<dbReference type="GO" id="GO:0003700">
    <property type="term" value="F:DNA-binding transcription factor activity"/>
    <property type="evidence" value="ECO:0007669"/>
    <property type="project" value="InterPro"/>
</dbReference>
<gene>
    <name evidence="5" type="ORF">IAC96_04115</name>
</gene>
<dbReference type="Gene3D" id="1.10.10.10">
    <property type="entry name" value="Winged helix-like DNA-binding domain superfamily/Winged helix DNA-binding domain"/>
    <property type="match status" value="1"/>
</dbReference>
<dbReference type="Proteomes" id="UP000824201">
    <property type="component" value="Unassembled WGS sequence"/>
</dbReference>
<reference evidence="5" key="1">
    <citation type="submission" date="2020-10" db="EMBL/GenBank/DDBJ databases">
        <authorList>
            <person name="Gilroy R."/>
        </authorList>
    </citation>
    <scope>NUCLEOTIDE SEQUENCE</scope>
    <source>
        <strain evidence="5">ChiW13-3771</strain>
    </source>
</reference>
<organism evidence="5 6">
    <name type="scientific">Candidatus Fimimorpha faecalis</name>
    <dbReference type="NCBI Taxonomy" id="2840824"/>
    <lineage>
        <taxon>Bacteria</taxon>
        <taxon>Bacillati</taxon>
        <taxon>Bacillota</taxon>
        <taxon>Clostridia</taxon>
        <taxon>Eubacteriales</taxon>
        <taxon>Candidatus Fimimorpha</taxon>
    </lineage>
</organism>
<dbReference type="Pfam" id="PF12802">
    <property type="entry name" value="MarR_2"/>
    <property type="match status" value="1"/>
</dbReference>
<dbReference type="SUPFAM" id="SSF46785">
    <property type="entry name" value="Winged helix' DNA-binding domain"/>
    <property type="match status" value="1"/>
</dbReference>
<dbReference type="PANTHER" id="PTHR42756">
    <property type="entry name" value="TRANSCRIPTIONAL REGULATOR, MARR"/>
    <property type="match status" value="1"/>
</dbReference>
<dbReference type="AlphaFoldDB" id="A0A9D1ED16"/>
<dbReference type="EMBL" id="DVHN01000046">
    <property type="protein sequence ID" value="HIR88116.1"/>
    <property type="molecule type" value="Genomic_DNA"/>
</dbReference>
<evidence type="ECO:0000256" key="3">
    <source>
        <dbReference type="ARBA" id="ARBA00023163"/>
    </source>
</evidence>
<dbReference type="GO" id="GO:0003677">
    <property type="term" value="F:DNA binding"/>
    <property type="evidence" value="ECO:0007669"/>
    <property type="project" value="UniProtKB-KW"/>
</dbReference>
<dbReference type="InterPro" id="IPR036388">
    <property type="entry name" value="WH-like_DNA-bd_sf"/>
</dbReference>
<dbReference type="InterPro" id="IPR000835">
    <property type="entry name" value="HTH_MarR-typ"/>
</dbReference>